<evidence type="ECO:0000313" key="1">
    <source>
        <dbReference type="EMBL" id="EYB85998.1"/>
    </source>
</evidence>
<accession>A0A016S5T5</accession>
<organism evidence="1 2">
    <name type="scientific">Ancylostoma ceylanicum</name>
    <dbReference type="NCBI Taxonomy" id="53326"/>
    <lineage>
        <taxon>Eukaryota</taxon>
        <taxon>Metazoa</taxon>
        <taxon>Ecdysozoa</taxon>
        <taxon>Nematoda</taxon>
        <taxon>Chromadorea</taxon>
        <taxon>Rhabditida</taxon>
        <taxon>Rhabditina</taxon>
        <taxon>Rhabditomorpha</taxon>
        <taxon>Strongyloidea</taxon>
        <taxon>Ancylostomatidae</taxon>
        <taxon>Ancylostomatinae</taxon>
        <taxon>Ancylostoma</taxon>
    </lineage>
</organism>
<dbReference type="EMBL" id="JARK01001623">
    <property type="protein sequence ID" value="EYB85998.1"/>
    <property type="molecule type" value="Genomic_DNA"/>
</dbReference>
<dbReference type="AlphaFoldDB" id="A0A016S5T5"/>
<comment type="caution">
    <text evidence="1">The sequence shown here is derived from an EMBL/GenBank/DDBJ whole genome shotgun (WGS) entry which is preliminary data.</text>
</comment>
<proteinExistence type="predicted"/>
<evidence type="ECO:0000313" key="2">
    <source>
        <dbReference type="Proteomes" id="UP000024635"/>
    </source>
</evidence>
<dbReference type="Proteomes" id="UP000024635">
    <property type="component" value="Unassembled WGS sequence"/>
</dbReference>
<name>A0A016S5T5_9BILA</name>
<gene>
    <name evidence="1" type="primary">Acey_s0287.g1458</name>
    <name evidence="1" type="ORF">Y032_0287g1458</name>
</gene>
<protein>
    <submittedName>
        <fullName evidence="1">Uncharacterized protein</fullName>
    </submittedName>
</protein>
<keyword evidence="2" id="KW-1185">Reference proteome</keyword>
<sequence length="99" mass="11513">MRKPTRCIPQDCICYHKFSISIEKTTRLVFHFEAQICSCGLLTLLSNPITNWLGNVISAKRIYLQLKRVLRSRPHFNISLDLRAKHFSIFAAELHCILL</sequence>
<reference evidence="2" key="1">
    <citation type="journal article" date="2015" name="Nat. Genet.">
        <title>The genome and transcriptome of the zoonotic hookworm Ancylostoma ceylanicum identify infection-specific gene families.</title>
        <authorList>
            <person name="Schwarz E.M."/>
            <person name="Hu Y."/>
            <person name="Antoshechkin I."/>
            <person name="Miller M.M."/>
            <person name="Sternberg P.W."/>
            <person name="Aroian R.V."/>
        </authorList>
    </citation>
    <scope>NUCLEOTIDE SEQUENCE</scope>
    <source>
        <strain evidence="2">HY135</strain>
    </source>
</reference>